<evidence type="ECO:0000313" key="4">
    <source>
        <dbReference type="Proteomes" id="UP000466345"/>
    </source>
</evidence>
<name>A0A7K0CGT5_9ACTN</name>
<dbReference type="AlphaFoldDB" id="A0A7K0CGT5"/>
<comment type="caution">
    <text evidence="3">The sequence shown here is derived from an EMBL/GenBank/DDBJ whole genome shotgun (WGS) entry which is preliminary data.</text>
</comment>
<feature type="region of interest" description="Disordered" evidence="1">
    <location>
        <begin position="1"/>
        <end position="23"/>
    </location>
</feature>
<feature type="compositionally biased region" description="Basic and acidic residues" evidence="1">
    <location>
        <begin position="767"/>
        <end position="779"/>
    </location>
</feature>
<dbReference type="Pfam" id="PF19516">
    <property type="entry name" value="DUF6049"/>
    <property type="match status" value="1"/>
</dbReference>
<dbReference type="Proteomes" id="UP000466345">
    <property type="component" value="Unassembled WGS sequence"/>
</dbReference>
<feature type="compositionally biased region" description="Basic residues" evidence="1">
    <location>
        <begin position="14"/>
        <end position="23"/>
    </location>
</feature>
<sequence length="779" mass="83150">MAEAADNHGTPRSPARRGRRLPRGRRQGLALLALLPVLAGVLQLPGAAPAQAAPSGSKTVEVSVNSVSPAVPAADDTVTITGQLTNKGKQKVSDARVALRMTGRPLDSRAEITSGAHRTGFNWAQDGNELVGDAGQKDIKGGLAPGVAVPFTVSVPAEDLATDGSGVYQVSVAVSGTTPATPWDTVLGIEHTFLPWQTSERDTRTGLTYLWPLISTPQLTARTDPDEVQTPYFISDALERELRPGGRLQVLLDEGKDLPVTWVIDPDLLASVHAMTSKHWVLTEGGKKRVAASEETQQIARAWLDELQSAVQGREVVALPYGDTDLASVAHRAEGSSTVAKQLSEAVELSQMTVESVLEVPARTDVAWPVQGALDPSIVNVADRAGADKIIARSDSFKESSGLTYTPTAVRSIGQDRTAIVTDAALSRGFEGDMVSAESSALAVQEFLAQTLMITLQAPNRQRSVVVAPQRTPSAAQAQTMATALRGLSNQYWVTSQDLAGALEAKPDPRARRTVPSAGSYPRKLRAQELRPETFVGIRDTQQDLENFRVILTEPVRVIAPIGNAIKRELSNQWRGDPDGARAYRDDVRHELSQLTGSVTLIDKSDLTLSGRTGVIPVTVQNNLVQDVKGLKVRLTSSNERRLKISEDQVVSVPGGHSTSVKFETTANASDNFTITAQLYTADDRAFGEEKRFKVEVTSITSTVLLVIGVGILLIVLAGVRMYTQRKRAAAAAETDDGDDGDNSGDDGDAGVNDPEAGSSDDTGPADEARTETGEKVDR</sequence>
<dbReference type="RefSeq" id="WP_323377880.1">
    <property type="nucleotide sequence ID" value="NZ_WEGJ01000008.1"/>
</dbReference>
<evidence type="ECO:0000256" key="2">
    <source>
        <dbReference type="SAM" id="Phobius"/>
    </source>
</evidence>
<protein>
    <submittedName>
        <fullName evidence="3">Uncharacterized protein</fullName>
    </submittedName>
</protein>
<dbReference type="GO" id="GO:0005975">
    <property type="term" value="P:carbohydrate metabolic process"/>
    <property type="evidence" value="ECO:0007669"/>
    <property type="project" value="UniProtKB-ARBA"/>
</dbReference>
<evidence type="ECO:0000256" key="1">
    <source>
        <dbReference type="SAM" id="MobiDB-lite"/>
    </source>
</evidence>
<feature type="compositionally biased region" description="Acidic residues" evidence="1">
    <location>
        <begin position="734"/>
        <end position="749"/>
    </location>
</feature>
<proteinExistence type="predicted"/>
<dbReference type="InterPro" id="IPR013783">
    <property type="entry name" value="Ig-like_fold"/>
</dbReference>
<organism evidence="3 4">
    <name type="scientific">Streptomyces smaragdinus</name>
    <dbReference type="NCBI Taxonomy" id="2585196"/>
    <lineage>
        <taxon>Bacteria</taxon>
        <taxon>Bacillati</taxon>
        <taxon>Actinomycetota</taxon>
        <taxon>Actinomycetes</taxon>
        <taxon>Kitasatosporales</taxon>
        <taxon>Streptomycetaceae</taxon>
        <taxon>Streptomyces</taxon>
    </lineage>
</organism>
<feature type="transmembrane region" description="Helical" evidence="2">
    <location>
        <begin position="700"/>
        <end position="720"/>
    </location>
</feature>
<keyword evidence="2" id="KW-1133">Transmembrane helix</keyword>
<keyword evidence="2" id="KW-0472">Membrane</keyword>
<feature type="region of interest" description="Disordered" evidence="1">
    <location>
        <begin position="731"/>
        <end position="779"/>
    </location>
</feature>
<reference evidence="3 4" key="1">
    <citation type="submission" date="2019-10" db="EMBL/GenBank/DDBJ databases">
        <title>Streptomyces smaragdinus sp. nov. and Streptomyces fabii sp. nov., isolated from the gut of fungus growing-termite Macrotermes natalensis.</title>
        <authorList>
            <person name="Schwitalla J."/>
            <person name="Benndorf R."/>
            <person name="Martin K."/>
            <person name="De Beer W."/>
            <person name="Kaster A.-K."/>
            <person name="Vollmers J."/>
            <person name="Poulsen M."/>
            <person name="Beemelmanns C."/>
        </authorList>
    </citation>
    <scope>NUCLEOTIDE SEQUENCE [LARGE SCALE GENOMIC DNA]</scope>
    <source>
        <strain evidence="3 4">RB5</strain>
    </source>
</reference>
<keyword evidence="2" id="KW-0812">Transmembrane</keyword>
<dbReference type="InterPro" id="IPR046112">
    <property type="entry name" value="DUF6049"/>
</dbReference>
<gene>
    <name evidence="3" type="ORF">SRB5_27940</name>
</gene>
<keyword evidence="4" id="KW-1185">Reference proteome</keyword>
<evidence type="ECO:0000313" key="3">
    <source>
        <dbReference type="EMBL" id="MQY12658.1"/>
    </source>
</evidence>
<dbReference type="Gene3D" id="2.60.40.10">
    <property type="entry name" value="Immunoglobulins"/>
    <property type="match status" value="1"/>
</dbReference>
<dbReference type="EMBL" id="WEGJ01000008">
    <property type="protein sequence ID" value="MQY12658.1"/>
    <property type="molecule type" value="Genomic_DNA"/>
</dbReference>
<accession>A0A7K0CGT5</accession>